<feature type="compositionally biased region" description="Low complexity" evidence="1">
    <location>
        <begin position="52"/>
        <end position="65"/>
    </location>
</feature>
<dbReference type="AlphaFoldDB" id="A0A4V3SI20"/>
<evidence type="ECO:0000313" key="3">
    <source>
        <dbReference type="Proteomes" id="UP000298138"/>
    </source>
</evidence>
<accession>A0A4V3SI20</accession>
<dbReference type="Proteomes" id="UP000298138">
    <property type="component" value="Unassembled WGS sequence"/>
</dbReference>
<organism evidence="2 3">
    <name type="scientific">Ascodesmis nigricans</name>
    <dbReference type="NCBI Taxonomy" id="341454"/>
    <lineage>
        <taxon>Eukaryota</taxon>
        <taxon>Fungi</taxon>
        <taxon>Dikarya</taxon>
        <taxon>Ascomycota</taxon>
        <taxon>Pezizomycotina</taxon>
        <taxon>Pezizomycetes</taxon>
        <taxon>Pezizales</taxon>
        <taxon>Ascodesmidaceae</taxon>
        <taxon>Ascodesmis</taxon>
    </lineage>
</organism>
<proteinExistence type="predicted"/>
<sequence length="160" mass="17614">MRMERVETMEQAAGEPGGRCGDDGGRCGDDGGGARVWRRRREKKTREQEEVSPSLSLAQCSSSSPHHTCTLASSLPLLHQPSFTSSPSPSPSLPPSPPHTAPRHRPPAIQSGLLKFCVSHPRASSCRTSATQLRRLPPTHLQRPCYQRLLPTTDHHRDRT</sequence>
<keyword evidence="3" id="KW-1185">Reference proteome</keyword>
<name>A0A4V3SI20_9PEZI</name>
<evidence type="ECO:0000256" key="1">
    <source>
        <dbReference type="SAM" id="MobiDB-lite"/>
    </source>
</evidence>
<dbReference type="EMBL" id="ML220142">
    <property type="protein sequence ID" value="TGZ78404.1"/>
    <property type="molecule type" value="Genomic_DNA"/>
</dbReference>
<dbReference type="InParanoid" id="A0A4V3SI20"/>
<feature type="compositionally biased region" description="Pro residues" evidence="1">
    <location>
        <begin position="88"/>
        <end position="100"/>
    </location>
</feature>
<reference evidence="2 3" key="1">
    <citation type="submission" date="2019-04" db="EMBL/GenBank/DDBJ databases">
        <title>Comparative genomics and transcriptomics to analyze fruiting body development in filamentous ascomycetes.</title>
        <authorList>
            <consortium name="DOE Joint Genome Institute"/>
            <person name="Lutkenhaus R."/>
            <person name="Traeger S."/>
            <person name="Breuer J."/>
            <person name="Kuo A."/>
            <person name="Lipzen A."/>
            <person name="Pangilinan J."/>
            <person name="Dilworth D."/>
            <person name="Sandor L."/>
            <person name="Poggeler S."/>
            <person name="Barry K."/>
            <person name="Grigoriev I.V."/>
            <person name="Nowrousian M."/>
        </authorList>
    </citation>
    <scope>NUCLEOTIDE SEQUENCE [LARGE SCALE GENOMIC DNA]</scope>
    <source>
        <strain evidence="2 3">CBS 389.68</strain>
    </source>
</reference>
<feature type="compositionally biased region" description="Basic and acidic residues" evidence="1">
    <location>
        <begin position="20"/>
        <end position="29"/>
    </location>
</feature>
<evidence type="ECO:0000313" key="2">
    <source>
        <dbReference type="EMBL" id="TGZ78404.1"/>
    </source>
</evidence>
<feature type="region of interest" description="Disordered" evidence="1">
    <location>
        <begin position="1"/>
        <end position="109"/>
    </location>
</feature>
<gene>
    <name evidence="2" type="ORF">EX30DRAFT_160608</name>
</gene>
<protein>
    <submittedName>
        <fullName evidence="2">Uncharacterized protein</fullName>
    </submittedName>
</protein>